<dbReference type="EMBL" id="MZGV01000007">
    <property type="protein sequence ID" value="OPJ63794.1"/>
    <property type="molecule type" value="Genomic_DNA"/>
</dbReference>
<reference evidence="1 2" key="1">
    <citation type="submission" date="2017-03" db="EMBL/GenBank/DDBJ databases">
        <title>Genome sequence of Clostridium oryzae DSM 28571.</title>
        <authorList>
            <person name="Poehlein A."/>
            <person name="Daniel R."/>
        </authorList>
    </citation>
    <scope>NUCLEOTIDE SEQUENCE [LARGE SCALE GENOMIC DNA]</scope>
    <source>
        <strain evidence="1 2">DSM 28571</strain>
    </source>
</reference>
<dbReference type="AlphaFoldDB" id="A0A1V4IVI1"/>
<keyword evidence="2" id="KW-1185">Reference proteome</keyword>
<comment type="caution">
    <text evidence="1">The sequence shown here is derived from an EMBL/GenBank/DDBJ whole genome shotgun (WGS) entry which is preliminary data.</text>
</comment>
<organism evidence="1 2">
    <name type="scientific">Clostridium oryzae</name>
    <dbReference type="NCBI Taxonomy" id="1450648"/>
    <lineage>
        <taxon>Bacteria</taxon>
        <taxon>Bacillati</taxon>
        <taxon>Bacillota</taxon>
        <taxon>Clostridia</taxon>
        <taxon>Eubacteriales</taxon>
        <taxon>Clostridiaceae</taxon>
        <taxon>Clostridium</taxon>
    </lineage>
</organism>
<sequence length="202" mass="23558">MFAAANFYIIVSNNSFIIKKEGEPLEKTIELQSFIPNVPAYHHLFDKDKANYIEDIRKQIKSLKIKNAVIVLPDDAVDVEVDQRVLIEFFMLCGVKKTQLNFQCFLLSLQDKKYVSISKTVRNMVVQYIEYNKVISRKYYEKDYSDMEQLVLDIKSLNGDYEYGMIPLYINNMNGDMESFNIMGNMVSLDDIIENAVKNDMR</sequence>
<dbReference type="RefSeq" id="WP_079422406.1">
    <property type="nucleotide sequence ID" value="NZ_MZGV01000007.1"/>
</dbReference>
<evidence type="ECO:0000313" key="1">
    <source>
        <dbReference type="EMBL" id="OPJ63794.1"/>
    </source>
</evidence>
<protein>
    <submittedName>
        <fullName evidence="1">Uncharacterized protein</fullName>
    </submittedName>
</protein>
<dbReference type="STRING" id="1450648.CLORY_09780"/>
<gene>
    <name evidence="1" type="ORF">CLORY_09780</name>
</gene>
<proteinExistence type="predicted"/>
<accession>A0A1V4IVI1</accession>
<evidence type="ECO:0000313" key="2">
    <source>
        <dbReference type="Proteomes" id="UP000190080"/>
    </source>
</evidence>
<dbReference type="OrthoDB" id="1905484at2"/>
<name>A0A1V4IVI1_9CLOT</name>
<dbReference type="Proteomes" id="UP000190080">
    <property type="component" value="Unassembled WGS sequence"/>
</dbReference>